<dbReference type="HOGENOM" id="CLU_1638659_0_0_1"/>
<dbReference type="Proteomes" id="UP000000600">
    <property type="component" value="Unassembled WGS sequence"/>
</dbReference>
<protein>
    <submittedName>
        <fullName evidence="1">Uncharacterized protein</fullName>
    </submittedName>
</protein>
<keyword evidence="2" id="KW-1185">Reference proteome</keyword>
<dbReference type="OrthoDB" id="10600451at2759"/>
<dbReference type="InParanoid" id="A0E7S9"/>
<dbReference type="AlphaFoldDB" id="A0E7S9"/>
<accession>A0E7S9</accession>
<reference evidence="1 2" key="1">
    <citation type="journal article" date="2006" name="Nature">
        <title>Global trends of whole-genome duplications revealed by the ciliate Paramecium tetraurelia.</title>
        <authorList>
            <consortium name="Genoscope"/>
            <person name="Aury J.-M."/>
            <person name="Jaillon O."/>
            <person name="Duret L."/>
            <person name="Noel B."/>
            <person name="Jubin C."/>
            <person name="Porcel B.M."/>
            <person name="Segurens B."/>
            <person name="Daubin V."/>
            <person name="Anthouard V."/>
            <person name="Aiach N."/>
            <person name="Arnaiz O."/>
            <person name="Billaut A."/>
            <person name="Beisson J."/>
            <person name="Blanc I."/>
            <person name="Bouhouche K."/>
            <person name="Camara F."/>
            <person name="Duharcourt S."/>
            <person name="Guigo R."/>
            <person name="Gogendeau D."/>
            <person name="Katinka M."/>
            <person name="Keller A.-M."/>
            <person name="Kissmehl R."/>
            <person name="Klotz C."/>
            <person name="Koll F."/>
            <person name="Le Moue A."/>
            <person name="Lepere C."/>
            <person name="Malinsky S."/>
            <person name="Nowacki M."/>
            <person name="Nowak J.K."/>
            <person name="Plattner H."/>
            <person name="Poulain J."/>
            <person name="Ruiz F."/>
            <person name="Serrano V."/>
            <person name="Zagulski M."/>
            <person name="Dessen P."/>
            <person name="Betermier M."/>
            <person name="Weissenbach J."/>
            <person name="Scarpelli C."/>
            <person name="Schachter V."/>
            <person name="Sperling L."/>
            <person name="Meyer E."/>
            <person name="Cohen J."/>
            <person name="Wincker P."/>
        </authorList>
    </citation>
    <scope>NUCLEOTIDE SEQUENCE [LARGE SCALE GENOMIC DNA]</scope>
    <source>
        <strain evidence="1 2">Stock d4-2</strain>
    </source>
</reference>
<dbReference type="KEGG" id="ptm:GSPATT00024074001"/>
<sequence length="162" mass="19552">MENLEIADSEKFIAYKLTSSKCWKKLLQEQINVEKQARSHISVLLSKFNKRALILYNGFLKYGNIDAKLTPKYEININNLVDVRCEFQIEKAPYRNQFSYGYYLGRQKNQEIIFQFTFNFKRKHLRYFKKNQSIKDSYFLDEKDEKNLECWIFKGKLDKESQ</sequence>
<evidence type="ECO:0000313" key="1">
    <source>
        <dbReference type="EMBL" id="CAK91346.1"/>
    </source>
</evidence>
<proteinExistence type="predicted"/>
<organism evidence="1 2">
    <name type="scientific">Paramecium tetraurelia</name>
    <dbReference type="NCBI Taxonomy" id="5888"/>
    <lineage>
        <taxon>Eukaryota</taxon>
        <taxon>Sar</taxon>
        <taxon>Alveolata</taxon>
        <taxon>Ciliophora</taxon>
        <taxon>Intramacronucleata</taxon>
        <taxon>Oligohymenophorea</taxon>
        <taxon>Peniculida</taxon>
        <taxon>Parameciidae</taxon>
        <taxon>Paramecium</taxon>
    </lineage>
</organism>
<dbReference type="RefSeq" id="XP_001458743.1">
    <property type="nucleotide sequence ID" value="XM_001458706.1"/>
</dbReference>
<dbReference type="EMBL" id="CT868662">
    <property type="protein sequence ID" value="CAK91346.1"/>
    <property type="molecule type" value="Genomic_DNA"/>
</dbReference>
<evidence type="ECO:0000313" key="2">
    <source>
        <dbReference type="Proteomes" id="UP000000600"/>
    </source>
</evidence>
<gene>
    <name evidence="1" type="ORF">GSPATT00024074001</name>
</gene>
<name>A0E7S9_PARTE</name>
<dbReference type="GeneID" id="5044528"/>